<dbReference type="VEuPathDB" id="FungiDB:CC1G_06154"/>
<name>A8PAC9_COPC7</name>
<dbReference type="RefSeq" id="XP_001839964.1">
    <property type="nucleotide sequence ID" value="XM_001839912.1"/>
</dbReference>
<evidence type="ECO:0000313" key="3">
    <source>
        <dbReference type="EMBL" id="EAU81943.1"/>
    </source>
</evidence>
<evidence type="ECO:0000256" key="1">
    <source>
        <dbReference type="SAM" id="MobiDB-lite"/>
    </source>
</evidence>
<reference evidence="3 4" key="1">
    <citation type="journal article" date="2010" name="Proc. Natl. Acad. Sci. U.S.A.">
        <title>Insights into evolution of multicellular fungi from the assembled chromosomes of the mushroom Coprinopsis cinerea (Coprinus cinereus).</title>
        <authorList>
            <person name="Stajich J.E."/>
            <person name="Wilke S.K."/>
            <person name="Ahren D."/>
            <person name="Au C.H."/>
            <person name="Birren B.W."/>
            <person name="Borodovsky M."/>
            <person name="Burns C."/>
            <person name="Canback B."/>
            <person name="Casselton L.A."/>
            <person name="Cheng C.K."/>
            <person name="Deng J."/>
            <person name="Dietrich F.S."/>
            <person name="Fargo D.C."/>
            <person name="Farman M.L."/>
            <person name="Gathman A.C."/>
            <person name="Goldberg J."/>
            <person name="Guigo R."/>
            <person name="Hoegger P.J."/>
            <person name="Hooker J.B."/>
            <person name="Huggins A."/>
            <person name="James T.Y."/>
            <person name="Kamada T."/>
            <person name="Kilaru S."/>
            <person name="Kodira C."/>
            <person name="Kues U."/>
            <person name="Kupfer D."/>
            <person name="Kwan H.S."/>
            <person name="Lomsadze A."/>
            <person name="Li W."/>
            <person name="Lilly W.W."/>
            <person name="Ma L.J."/>
            <person name="Mackey A.J."/>
            <person name="Manning G."/>
            <person name="Martin F."/>
            <person name="Muraguchi H."/>
            <person name="Natvig D.O."/>
            <person name="Palmerini H."/>
            <person name="Ramesh M.A."/>
            <person name="Rehmeyer C.J."/>
            <person name="Roe B.A."/>
            <person name="Shenoy N."/>
            <person name="Stanke M."/>
            <person name="Ter-Hovhannisyan V."/>
            <person name="Tunlid A."/>
            <person name="Velagapudi R."/>
            <person name="Vision T.J."/>
            <person name="Zeng Q."/>
            <person name="Zolan M.E."/>
            <person name="Pukkila P.J."/>
        </authorList>
    </citation>
    <scope>NUCLEOTIDE SEQUENCE [LARGE SCALE GENOMIC DNA]</scope>
    <source>
        <strain evidence="4">Okayama-7 / 130 / ATCC MYA-4618 / FGSC 9003</strain>
    </source>
</reference>
<dbReference type="OrthoDB" id="3023484at2759"/>
<feature type="compositionally biased region" description="Polar residues" evidence="1">
    <location>
        <begin position="25"/>
        <end position="41"/>
    </location>
</feature>
<dbReference type="eggNOG" id="ENOG502SK2E">
    <property type="taxonomic scope" value="Eukaryota"/>
</dbReference>
<comment type="caution">
    <text evidence="3">The sequence shown here is derived from an EMBL/GenBank/DDBJ whole genome shotgun (WGS) entry which is preliminary data.</text>
</comment>
<dbReference type="Pfam" id="PF20231">
    <property type="entry name" value="DUF6589"/>
    <property type="match status" value="1"/>
</dbReference>
<dbReference type="EMBL" id="AACS02000002">
    <property type="protein sequence ID" value="EAU81943.1"/>
    <property type="molecule type" value="Genomic_DNA"/>
</dbReference>
<protein>
    <recommendedName>
        <fullName evidence="2">DUF6589 domain-containing protein</fullName>
    </recommendedName>
</protein>
<feature type="region of interest" description="Disordered" evidence="1">
    <location>
        <begin position="21"/>
        <end position="41"/>
    </location>
</feature>
<dbReference type="InParanoid" id="A8PAC9"/>
<dbReference type="STRING" id="240176.A8PAC9"/>
<feature type="domain" description="DUF6589" evidence="2">
    <location>
        <begin position="398"/>
        <end position="795"/>
    </location>
</feature>
<dbReference type="Proteomes" id="UP000001861">
    <property type="component" value="Unassembled WGS sequence"/>
</dbReference>
<evidence type="ECO:0000313" key="4">
    <source>
        <dbReference type="Proteomes" id="UP000001861"/>
    </source>
</evidence>
<dbReference type="InterPro" id="IPR046496">
    <property type="entry name" value="DUF6589"/>
</dbReference>
<evidence type="ECO:0000259" key="2">
    <source>
        <dbReference type="Pfam" id="PF20231"/>
    </source>
</evidence>
<gene>
    <name evidence="3" type="ORF">CC1G_06154</name>
</gene>
<dbReference type="GeneID" id="6016587"/>
<keyword evidence="4" id="KW-1185">Reference proteome</keyword>
<dbReference type="KEGG" id="cci:CC1G_06154"/>
<dbReference type="AlphaFoldDB" id="A8PAC9"/>
<sequence>MSDYFPTSYHVRLHFSDDFSEPDALSSSPGVSRPSTPTQDDNLASEMDMIEFQDLPELPEDLGDDFEYIPPHEVHKRQSPLSTTQKVKLICSYISQIPRFSLGTFLRELFASTDPSVTAYSHRFLSGLGHIPVMELMVKGCNPERESKVRDSLKQARQASRAWIIQSAAEICAKEASHLTDNAFHGPFQEEARFLRVSAHDIGIQHPKGFSLSRLLEIYRRTLPHLQTILEAIISKETKIMKPGTRDPDHGRTLLTSMLLNLRSRRTNYHAAMNSLILWDNRVPKRLTSALNKLGITTSYAFQCRAILSLSKAAVREVRRVANDPSKITVLPYDNFNWVQNSPESTTLHHSVQHDQVSALLIVVPTEGTELEGKSAHDILNLKDFEATKRMRHELPAHKSLSDILPSLDDHHTFRQNAIIHVARILTEEIPSYNYLQSALPRLSDPKAIPTRKTEEYYLPTFDQEQGSTRGNMVVLEHYFQNVLQVPVQKFENYMQLLLGDRLTTARDRAAQDQRQPDTSPHKFDHLSSFAMLSGLMHFVMNFMQAVGGTFWGNPDPSDPLSLVNLRDHINRQTINLRKLDYYGWIRFLDAILRALIHHASDVLKDSGPCTDIQSVDDLIHHATEIVDNFAVQSISRLEATKVKVLPGNTTTSNAIILFHHLLLLHEMQSAIKLGHPGRITRMLKFWCPIFYAAGSFNYANETMELLHNLIHDWPKDFATLATHGMLVNPRGRDGDWKPTDISNEHYNDHIKERAHGPNSSPELLEKVTPAMGHIMELTIGLFEELGVEQQNQKHSHVSQSNDIRLLREYLESRHVFKWDRDTPSTGNFINLFTEGQKRLSGPTGGHAKHLARHTLRHRSRHSIVEESCTQPDIYQELEIAKDATITPASTHLRSTVLEYQLDIQDIVTVGEEYNEGEDV</sequence>
<organism evidence="3 4">
    <name type="scientific">Coprinopsis cinerea (strain Okayama-7 / 130 / ATCC MYA-4618 / FGSC 9003)</name>
    <name type="common">Inky cap fungus</name>
    <name type="synonym">Hormographiella aspergillata</name>
    <dbReference type="NCBI Taxonomy" id="240176"/>
    <lineage>
        <taxon>Eukaryota</taxon>
        <taxon>Fungi</taxon>
        <taxon>Dikarya</taxon>
        <taxon>Basidiomycota</taxon>
        <taxon>Agaricomycotina</taxon>
        <taxon>Agaricomycetes</taxon>
        <taxon>Agaricomycetidae</taxon>
        <taxon>Agaricales</taxon>
        <taxon>Agaricineae</taxon>
        <taxon>Psathyrellaceae</taxon>
        <taxon>Coprinopsis</taxon>
    </lineage>
</organism>
<proteinExistence type="predicted"/>
<accession>A8PAC9</accession>